<dbReference type="STRING" id="54914.AV540_16500"/>
<evidence type="ECO:0000256" key="2">
    <source>
        <dbReference type="ARBA" id="ARBA00023315"/>
    </source>
</evidence>
<dbReference type="PANTHER" id="PTHR43877">
    <property type="entry name" value="AMINOALKYLPHOSPHONATE N-ACETYLTRANSFERASE-RELATED-RELATED"/>
    <property type="match status" value="1"/>
</dbReference>
<organism evidence="4 5">
    <name type="scientific">Brevibacillus parabrevis</name>
    <dbReference type="NCBI Taxonomy" id="54914"/>
    <lineage>
        <taxon>Bacteria</taxon>
        <taxon>Bacillati</taxon>
        <taxon>Bacillota</taxon>
        <taxon>Bacilli</taxon>
        <taxon>Bacillales</taxon>
        <taxon>Paenibacillaceae</taxon>
        <taxon>Brevibacillus</taxon>
    </lineage>
</organism>
<reference evidence="4 5" key="1">
    <citation type="submission" date="2019-06" db="EMBL/GenBank/DDBJ databases">
        <title>Whole genome shotgun sequence of Brevibacillus parabrevis NBRC 12334.</title>
        <authorList>
            <person name="Hosoyama A."/>
            <person name="Uohara A."/>
            <person name="Ohji S."/>
            <person name="Ichikawa N."/>
        </authorList>
    </citation>
    <scope>NUCLEOTIDE SEQUENCE [LARGE SCALE GENOMIC DNA]</scope>
    <source>
        <strain evidence="4 5">NBRC 12334</strain>
    </source>
</reference>
<keyword evidence="2" id="KW-0012">Acyltransferase</keyword>
<evidence type="ECO:0000313" key="4">
    <source>
        <dbReference type="EMBL" id="GEB30694.1"/>
    </source>
</evidence>
<keyword evidence="5" id="KW-1185">Reference proteome</keyword>
<comment type="caution">
    <text evidence="4">The sequence shown here is derived from an EMBL/GenBank/DDBJ whole genome shotgun (WGS) entry which is preliminary data.</text>
</comment>
<dbReference type="SUPFAM" id="SSF55729">
    <property type="entry name" value="Acyl-CoA N-acyltransferases (Nat)"/>
    <property type="match status" value="1"/>
</dbReference>
<dbReference type="Pfam" id="PF00583">
    <property type="entry name" value="Acetyltransf_1"/>
    <property type="match status" value="1"/>
</dbReference>
<dbReference type="GO" id="GO:0016747">
    <property type="term" value="F:acyltransferase activity, transferring groups other than amino-acyl groups"/>
    <property type="evidence" value="ECO:0007669"/>
    <property type="project" value="InterPro"/>
</dbReference>
<proteinExistence type="predicted"/>
<protein>
    <recommendedName>
        <fullName evidence="3">N-acetyltransferase domain-containing protein</fullName>
    </recommendedName>
</protein>
<evidence type="ECO:0000313" key="5">
    <source>
        <dbReference type="Proteomes" id="UP000316882"/>
    </source>
</evidence>
<accession>A0A4Y3PB57</accession>
<evidence type="ECO:0000256" key="1">
    <source>
        <dbReference type="ARBA" id="ARBA00022679"/>
    </source>
</evidence>
<dbReference type="InterPro" id="IPR016181">
    <property type="entry name" value="Acyl_CoA_acyltransferase"/>
</dbReference>
<name>A0A4Y3PB57_BREPA</name>
<dbReference type="Proteomes" id="UP000316882">
    <property type="component" value="Unassembled WGS sequence"/>
</dbReference>
<keyword evidence="1" id="KW-0808">Transferase</keyword>
<evidence type="ECO:0000259" key="3">
    <source>
        <dbReference type="PROSITE" id="PS51186"/>
    </source>
</evidence>
<dbReference type="CDD" id="cd04301">
    <property type="entry name" value="NAT_SF"/>
    <property type="match status" value="1"/>
</dbReference>
<dbReference type="EMBL" id="BJMH01000001">
    <property type="protein sequence ID" value="GEB30694.1"/>
    <property type="molecule type" value="Genomic_DNA"/>
</dbReference>
<feature type="domain" description="N-acetyltransferase" evidence="3">
    <location>
        <begin position="11"/>
        <end position="154"/>
    </location>
</feature>
<dbReference type="AlphaFoldDB" id="A0A4Y3PB57"/>
<dbReference type="PROSITE" id="PS51186">
    <property type="entry name" value="GNAT"/>
    <property type="match status" value="1"/>
</dbReference>
<gene>
    <name evidence="4" type="ORF">BPA01_02740</name>
</gene>
<dbReference type="Gene3D" id="3.40.630.30">
    <property type="match status" value="1"/>
</dbReference>
<dbReference type="InterPro" id="IPR000182">
    <property type="entry name" value="GNAT_dom"/>
</dbReference>
<dbReference type="InterPro" id="IPR050832">
    <property type="entry name" value="Bact_Acetyltransf"/>
</dbReference>
<sequence>MQANMESISIVLYRPELAAAVADMWNASRDSWGGGNSITTAEQIRQEEARSDALAVYLAMDGESVVGYCSLAEYREDTGALYIPLLNVRPDYHGKKVGRMLLALALDQTVQLGWPRLDLYTWAGNTKAVPLYKKFGFFWEDRDDSTHLMNMMPTVLRTEAIAHYFDTLDWYQDSTRQIVVEPDGRKENGFDYFTYSWKKADLSLRVEFERRGRGLRLIETEDYLLSAEVEQLELVFGRDYQIHYRIVNKSGKPLQLSLTGESNENIQFDYQQELSVTDETSLSASFTVGAITEEQSIWRTHPRVCTHIQINGKKALFQVGILPKFPASLTMHVPGLTYPGQTAHYYLDMENNFSEEAQFSFELADSPFLRFHEHSHSLRLSGKERVSLPLRADLIDHGFYSADVQIVGQLADGKQVSFVKKLGAAFTGLGALLAGETELTWQVHHGRHTLTLNKDDNELTISGGNGGAPTYIAYPKLGKPYSSEFSKKRAEHVDFFSEKGAIGIRAAYRSDAYPALSLISKTLLHGDGTVEHTLDITNTSTEKLAAELWLTQSLIHSIQHPILPYQGRYVDVPTSYGSDLEYWDGKLLSENWLFSREDAAPWGLCWPPSCQMDIQGWQIALESCIGELEPQSSATFGPICVAHGAYTDWKEFRAFARKEALAKDLSLTPHLELIANDHNPFLANGEVKVEVKEYKQQYLDGELTALLASEEALGQTQRFTEEAEEQEAHFALPASAKAYELVRVDGQFATHDICLQSALFPVQPGSISMEVTEEQGQQVYSADNGSIRIKAAPDFYPSLFSLVSGGQEWLASSFPQRQPKSWWNPWTGGIGNHIEELSAFSLVKEERSAAFVQLTDNRQNVWQGIKLSYHVKKQEKYRGLTCHQYFLLLPGVPLLCHTVEIVQKTGTYFAHKSFATEVFLQTEAADETVWLKTAGKHGEPLTYKLAQGDLTVTEQSDYTFGAASRAEQLTIFTDLGTADVEVYANKEIAMTTILRELNLPDNSTSFTPPVFFLFADKELPADSLAALRAIRFTSEGEGGNSDEDH</sequence>